<reference evidence="1" key="1">
    <citation type="submission" date="2018-09" db="EMBL/GenBank/DDBJ databases">
        <authorList>
            <person name="Ashton P.M."/>
            <person name="Dallman T."/>
            <person name="Nair S."/>
            <person name="De Pinna E."/>
            <person name="Peters T."/>
            <person name="Grant K."/>
        </authorList>
    </citation>
    <scope>NUCLEOTIDE SEQUENCE [LARGE SCALE GENOMIC DNA]</scope>
    <source>
        <strain evidence="2">140692</strain>
        <strain evidence="1">412099</strain>
    </source>
</reference>
<name>A0A3Z6QTM0_SALEB</name>
<gene>
    <name evidence="1" type="ORF">D6K54_27080</name>
    <name evidence="2" type="ORF">D6S17_21415</name>
</gene>
<evidence type="ECO:0000313" key="1">
    <source>
        <dbReference type="EMBL" id="EAC0790327.1"/>
    </source>
</evidence>
<comment type="caution">
    <text evidence="1">The sequence shown here is derived from an EMBL/GenBank/DDBJ whole genome shotgun (WGS) entry which is preliminary data.</text>
</comment>
<dbReference type="EMBL" id="AAHPHN010000045">
    <property type="protein sequence ID" value="EBY8644087.1"/>
    <property type="molecule type" value="Genomic_DNA"/>
</dbReference>
<accession>A0A3Z6QTM0</accession>
<dbReference type="AlphaFoldDB" id="A0A3Z6QTM0"/>
<organism evidence="1">
    <name type="scientific">Salmonella enterica subsp. enterica serovar Java</name>
    <dbReference type="NCBI Taxonomy" id="224729"/>
    <lineage>
        <taxon>Bacteria</taxon>
        <taxon>Pseudomonadati</taxon>
        <taxon>Pseudomonadota</taxon>
        <taxon>Gammaproteobacteria</taxon>
        <taxon>Enterobacterales</taxon>
        <taxon>Enterobacteriaceae</taxon>
        <taxon>Salmonella</taxon>
    </lineage>
</organism>
<dbReference type="Proteomes" id="UP000839631">
    <property type="component" value="Unassembled WGS sequence"/>
</dbReference>
<dbReference type="EMBL" id="AAAGSE010000076">
    <property type="protein sequence ID" value="EAC0790327.1"/>
    <property type="molecule type" value="Genomic_DNA"/>
</dbReference>
<proteinExistence type="predicted"/>
<evidence type="ECO:0000313" key="2">
    <source>
        <dbReference type="EMBL" id="EBY8644087.1"/>
    </source>
</evidence>
<protein>
    <submittedName>
        <fullName evidence="1">Uncharacterized protein</fullName>
    </submittedName>
</protein>
<sequence length="86" mass="9257">MLSSCVSGLALTDSGTILCRTEDAAAAFITDIPRIQPTSVRGGGSITTIISLMRAYRVRPREQPREKTFPLPSALQQLLIGQMAPL</sequence>